<evidence type="ECO:0000313" key="2">
    <source>
        <dbReference type="Proteomes" id="UP000006898"/>
    </source>
</evidence>
<dbReference type="STRING" id="671143.DAMO_0236"/>
<organism evidence="1 2">
    <name type="scientific">Methylomirabilis oxygeniifera</name>
    <dbReference type="NCBI Taxonomy" id="671143"/>
    <lineage>
        <taxon>Bacteria</taxon>
        <taxon>Candidatus Methylomirabilota</taxon>
        <taxon>Candidatus Methylomirabilia</taxon>
        <taxon>Candidatus Methylomirabilales</taxon>
        <taxon>Candidatus Methylomirabilaceae</taxon>
        <taxon>Candidatus Methylomirabilis</taxon>
    </lineage>
</organism>
<dbReference type="KEGG" id="mox:DAMO_0236"/>
<dbReference type="Proteomes" id="UP000006898">
    <property type="component" value="Chromosome"/>
</dbReference>
<name>D5MII5_METO1</name>
<evidence type="ECO:0000313" key="1">
    <source>
        <dbReference type="EMBL" id="CBE67335.1"/>
    </source>
</evidence>
<dbReference type="EMBL" id="FP565575">
    <property type="protein sequence ID" value="CBE67335.1"/>
    <property type="molecule type" value="Genomic_DNA"/>
</dbReference>
<proteinExistence type="predicted"/>
<dbReference type="HOGENOM" id="CLU_2988073_0_0_0"/>
<sequence length="57" mass="6181">MSIGGIVRSHKASNCLWLEALCACGRYFFGSSGISVGEPVCVQIRTPFLLFAKHKPP</sequence>
<reference evidence="1 2" key="1">
    <citation type="journal article" date="2010" name="Nature">
        <title>Nitrite-driven anaerobic methane oxidation by oxygenic bacteria.</title>
        <authorList>
            <person name="Ettwig K.F."/>
            <person name="Butler M.K."/>
            <person name="Le Paslier D."/>
            <person name="Pelletier E."/>
            <person name="Mangenot S."/>
            <person name="Kuypers M.M.M."/>
            <person name="Schreiber F."/>
            <person name="Dutilh B.E."/>
            <person name="Zedelius J."/>
            <person name="de Beer D."/>
            <person name="Gloerich J."/>
            <person name="Wessels H.J.C.T."/>
            <person name="van Allen T."/>
            <person name="Luesken F."/>
            <person name="Wu M."/>
            <person name="van de Pas-Schoonen K.T."/>
            <person name="Op den Camp H.J.M."/>
            <person name="Janssen-Megens E.M."/>
            <person name="Francoijs K-J."/>
            <person name="Stunnenberg H."/>
            <person name="Weissenbach J."/>
            <person name="Jetten M.S.M."/>
            <person name="Strous M."/>
        </authorList>
    </citation>
    <scope>NUCLEOTIDE SEQUENCE [LARGE SCALE GENOMIC DNA]</scope>
</reference>
<gene>
    <name evidence="1" type="ORF">DAMO_0236</name>
</gene>
<dbReference type="AlphaFoldDB" id="D5MII5"/>
<protein>
    <submittedName>
        <fullName evidence="1">Uncharacterized protein</fullName>
    </submittedName>
</protein>
<accession>D5MII5</accession>